<accession>A0AAV4QU81</accession>
<dbReference type="EMBL" id="BPLQ01004936">
    <property type="protein sequence ID" value="GIY11651.1"/>
    <property type="molecule type" value="Genomic_DNA"/>
</dbReference>
<sequence>MNNDMDTTITVTAEQLSNTEFLLSHLLFFEDLLKEAAALMTKVQKYQRAANNIKSPTWEKASIPIEESSQRIRAVCTYTGVPASHLPSNKLIVKKN</sequence>
<reference evidence="1 2" key="1">
    <citation type="submission" date="2021-06" db="EMBL/GenBank/DDBJ databases">
        <title>Caerostris darwini draft genome.</title>
        <authorList>
            <person name="Kono N."/>
            <person name="Arakawa K."/>
        </authorList>
    </citation>
    <scope>NUCLEOTIDE SEQUENCE [LARGE SCALE GENOMIC DNA]</scope>
</reference>
<dbReference type="AlphaFoldDB" id="A0AAV4QU81"/>
<organism evidence="1 2">
    <name type="scientific">Caerostris darwini</name>
    <dbReference type="NCBI Taxonomy" id="1538125"/>
    <lineage>
        <taxon>Eukaryota</taxon>
        <taxon>Metazoa</taxon>
        <taxon>Ecdysozoa</taxon>
        <taxon>Arthropoda</taxon>
        <taxon>Chelicerata</taxon>
        <taxon>Arachnida</taxon>
        <taxon>Araneae</taxon>
        <taxon>Araneomorphae</taxon>
        <taxon>Entelegynae</taxon>
        <taxon>Araneoidea</taxon>
        <taxon>Araneidae</taxon>
        <taxon>Caerostris</taxon>
    </lineage>
</organism>
<name>A0AAV4QU81_9ARAC</name>
<protein>
    <submittedName>
        <fullName evidence="1">Uncharacterized protein</fullName>
    </submittedName>
</protein>
<comment type="caution">
    <text evidence="1">The sequence shown here is derived from an EMBL/GenBank/DDBJ whole genome shotgun (WGS) entry which is preliminary data.</text>
</comment>
<gene>
    <name evidence="1" type="ORF">CDAR_53041</name>
</gene>
<dbReference type="Proteomes" id="UP001054837">
    <property type="component" value="Unassembled WGS sequence"/>
</dbReference>
<evidence type="ECO:0000313" key="1">
    <source>
        <dbReference type="EMBL" id="GIY11651.1"/>
    </source>
</evidence>
<keyword evidence="2" id="KW-1185">Reference proteome</keyword>
<proteinExistence type="predicted"/>
<evidence type="ECO:0000313" key="2">
    <source>
        <dbReference type="Proteomes" id="UP001054837"/>
    </source>
</evidence>